<organism evidence="2 3">
    <name type="scientific">Methylobacterium ajmalii</name>
    <dbReference type="NCBI Taxonomy" id="2738439"/>
    <lineage>
        <taxon>Bacteria</taxon>
        <taxon>Pseudomonadati</taxon>
        <taxon>Pseudomonadota</taxon>
        <taxon>Alphaproteobacteria</taxon>
        <taxon>Hyphomicrobiales</taxon>
        <taxon>Methylobacteriaceae</taxon>
        <taxon>Methylobacterium</taxon>
    </lineage>
</organism>
<keyword evidence="3" id="KW-1185">Reference proteome</keyword>
<feature type="region of interest" description="Disordered" evidence="1">
    <location>
        <begin position="216"/>
        <end position="238"/>
    </location>
</feature>
<proteinExistence type="predicted"/>
<dbReference type="RefSeq" id="WP_346013027.1">
    <property type="nucleotide sequence ID" value="NZ_JAQYXP010000002.1"/>
</dbReference>
<comment type="caution">
    <text evidence="2">The sequence shown here is derived from an EMBL/GenBank/DDBJ whole genome shotgun (WGS) entry which is preliminary data.</text>
</comment>
<feature type="compositionally biased region" description="Basic and acidic residues" evidence="1">
    <location>
        <begin position="228"/>
        <end position="238"/>
    </location>
</feature>
<protein>
    <submittedName>
        <fullName evidence="2">Portal protein</fullName>
    </submittedName>
</protein>
<gene>
    <name evidence="2" type="ORF">PUR29_14075</name>
</gene>
<name>A0ABU9ZT84_9HYPH</name>
<dbReference type="Pfam" id="PF16510">
    <property type="entry name" value="P22_portal"/>
    <property type="match status" value="1"/>
</dbReference>
<dbReference type="Proteomes" id="UP001407347">
    <property type="component" value="Unassembled WGS sequence"/>
</dbReference>
<reference evidence="2 3" key="1">
    <citation type="journal article" date="2023" name="PLoS ONE">
        <title>Complete genome assembly of Hawai'i environmental nontuberculous mycobacteria reveals unexpected co-isolation with methylobacteria.</title>
        <authorList>
            <person name="Hendrix J."/>
            <person name="Epperson L.E."/>
            <person name="Tong E.I."/>
            <person name="Chan Y.L."/>
            <person name="Hasan N.A."/>
            <person name="Dawrs S.N."/>
            <person name="Norton G.J."/>
            <person name="Virdi R."/>
            <person name="Crooks J.L."/>
            <person name="Chan E.D."/>
            <person name="Honda J.R."/>
            <person name="Strong M."/>
        </authorList>
    </citation>
    <scope>NUCLEOTIDE SEQUENCE [LARGE SCALE GENOMIC DNA]</scope>
    <source>
        <strain evidence="2 3">NJH_HI04-1</strain>
    </source>
</reference>
<sequence>MSETETDQDAPGAEERAALDRDALMRKLKGWYKVDRDASSKWRTEATKDYEFAAGHQWSDQDLAILREQGRPPVTFNRILPVLKAVCGSEVNSRQDIQFLPREIGDSALNEVLTEASRYLAQESGAEDEESDAFCDLATCGLGCVEMRLDYEVNPDGAYVEDRVDPLEMVWDASARKRNLDDARRISRAKTMDLAEAREMFPDADPEDLDAAWAEDRDEAPHRQIQPGEHRSDRERSAEYGTRRVTIVEVQWFERVRVVLVGDPATGQMQEMEPEKAEVLLRRASVLGMNLPTYSRMKRVYKRAFVGNVVLEVGPGPAGDRFSYAFMTGDRDVSRIGGWFGLVRPMREPQRFANAWLGQTLDMLNRQAKGGLMMEKGAVPDQAEFEASYGKPGGVSWVEDGALRSGAIKEKPLPQLPAGHFQLMEFAISSIRDSSGVNLELLGMKSNDQAGVLEYQRKQAALTILATLFDALRRARKHIGRVRLFFIQTYLSDGRLVRIAGDGAQRVIPLVRDVTAGEYDVVIDDAPTSPNQKEQVWATFTSIFPVIKDMITPQVLLEILPYSPFPDSFVAKMRDLLANQGTDPQAEQQRAIGVQTAMAKIADLSAGANLKNAKAGREQALAHQDAAHAAVAHMTALAGPPQPAQPGFAPAA</sequence>
<evidence type="ECO:0000313" key="3">
    <source>
        <dbReference type="Proteomes" id="UP001407347"/>
    </source>
</evidence>
<evidence type="ECO:0000256" key="1">
    <source>
        <dbReference type="SAM" id="MobiDB-lite"/>
    </source>
</evidence>
<accession>A0ABU9ZT84</accession>
<dbReference type="EMBL" id="JAQYXP010000002">
    <property type="protein sequence ID" value="MEN3234724.1"/>
    <property type="molecule type" value="Genomic_DNA"/>
</dbReference>
<dbReference type="InterPro" id="IPR032427">
    <property type="entry name" value="P22_portal"/>
</dbReference>
<evidence type="ECO:0000313" key="2">
    <source>
        <dbReference type="EMBL" id="MEN3234724.1"/>
    </source>
</evidence>